<dbReference type="STRING" id="1125876.SAMN05443292_2092"/>
<dbReference type="GO" id="GO:0070063">
    <property type="term" value="F:RNA polymerase binding"/>
    <property type="evidence" value="ECO:0007669"/>
    <property type="project" value="InterPro"/>
</dbReference>
<dbReference type="AlphaFoldDB" id="A0A1I3GYL9"/>
<dbReference type="InterPro" id="IPR001437">
    <property type="entry name" value="Tscrpt_elong_fac_GreA/B_C"/>
</dbReference>
<dbReference type="GO" id="GO:0032784">
    <property type="term" value="P:regulation of DNA-templated transcription elongation"/>
    <property type="evidence" value="ECO:0007669"/>
    <property type="project" value="InterPro"/>
</dbReference>
<name>A0A1I3GYL9_9FLAO</name>
<dbReference type="PANTHER" id="PTHR30437:SF4">
    <property type="entry name" value="TRANSCRIPTION ELONGATION FACTOR GREA"/>
    <property type="match status" value="1"/>
</dbReference>
<dbReference type="GO" id="GO:0003746">
    <property type="term" value="F:translation elongation factor activity"/>
    <property type="evidence" value="ECO:0007669"/>
    <property type="project" value="UniProtKB-KW"/>
</dbReference>
<evidence type="ECO:0000259" key="1">
    <source>
        <dbReference type="Pfam" id="PF01272"/>
    </source>
</evidence>
<reference evidence="2 3" key="1">
    <citation type="submission" date="2016-10" db="EMBL/GenBank/DDBJ databases">
        <authorList>
            <person name="de Groot N.N."/>
        </authorList>
    </citation>
    <scope>NUCLEOTIDE SEQUENCE [LARGE SCALE GENOMIC DNA]</scope>
    <source>
        <strain evidence="2 3">DSM 26000</strain>
    </source>
</reference>
<dbReference type="InterPro" id="IPR036953">
    <property type="entry name" value="GreA/GreB_C_sf"/>
</dbReference>
<dbReference type="Proteomes" id="UP000198931">
    <property type="component" value="Unassembled WGS sequence"/>
</dbReference>
<sequence>MTDFHCNRGYLEVYFFVSTLTSKIYNNLGLKFAIQKFKLEIMSRGFVKEDDQEEVPMVAPRADLPEGTENFVTRTGMDLLLEEREILTAEMENLDKSQEKEYRISFNHINAKLQLLNERITSAKIIDPEKLPQDEVHFGATVTFKNAANNLKQTFQIVGVDEADIKKQKISFITPLAKVLMHKKIGEKAVLNLGERQNEFEILEIKY</sequence>
<dbReference type="EMBL" id="FOQT01000003">
    <property type="protein sequence ID" value="SFI28466.1"/>
    <property type="molecule type" value="Genomic_DNA"/>
</dbReference>
<dbReference type="InterPro" id="IPR023459">
    <property type="entry name" value="Tscrpt_elong_fac_GreA/B_fam"/>
</dbReference>
<evidence type="ECO:0000313" key="3">
    <source>
        <dbReference type="Proteomes" id="UP000198931"/>
    </source>
</evidence>
<dbReference type="GO" id="GO:0003677">
    <property type="term" value="F:DNA binding"/>
    <property type="evidence" value="ECO:0007669"/>
    <property type="project" value="InterPro"/>
</dbReference>
<accession>A0A1I3GYL9</accession>
<protein>
    <submittedName>
        <fullName evidence="2">Transcription elongation factor GreB</fullName>
    </submittedName>
</protein>
<evidence type="ECO:0000313" key="2">
    <source>
        <dbReference type="EMBL" id="SFI28466.1"/>
    </source>
</evidence>
<dbReference type="Pfam" id="PF01272">
    <property type="entry name" value="GreA_GreB"/>
    <property type="match status" value="1"/>
</dbReference>
<proteinExistence type="predicted"/>
<gene>
    <name evidence="2" type="ORF">SAMN05443292_2092</name>
</gene>
<keyword evidence="2" id="KW-0251">Elongation factor</keyword>
<keyword evidence="3" id="KW-1185">Reference proteome</keyword>
<dbReference type="FunFam" id="3.10.50.30:FF:000001">
    <property type="entry name" value="Transcription elongation factor GreA"/>
    <property type="match status" value="1"/>
</dbReference>
<dbReference type="Gene3D" id="3.10.50.30">
    <property type="entry name" value="Transcription elongation factor, GreA/GreB, C-terminal domain"/>
    <property type="match status" value="1"/>
</dbReference>
<dbReference type="PANTHER" id="PTHR30437">
    <property type="entry name" value="TRANSCRIPTION ELONGATION FACTOR GREA"/>
    <property type="match status" value="1"/>
</dbReference>
<keyword evidence="2" id="KW-0648">Protein biosynthesis</keyword>
<dbReference type="GO" id="GO:0006354">
    <property type="term" value="P:DNA-templated transcription elongation"/>
    <property type="evidence" value="ECO:0007669"/>
    <property type="project" value="TreeGrafter"/>
</dbReference>
<feature type="domain" description="Transcription elongation factor GreA/GreB C-terminal" evidence="1">
    <location>
        <begin position="132"/>
        <end position="207"/>
    </location>
</feature>
<organism evidence="2 3">
    <name type="scientific">Halpernia frigidisoli</name>
    <dbReference type="NCBI Taxonomy" id="1125876"/>
    <lineage>
        <taxon>Bacteria</taxon>
        <taxon>Pseudomonadati</taxon>
        <taxon>Bacteroidota</taxon>
        <taxon>Flavobacteriia</taxon>
        <taxon>Flavobacteriales</taxon>
        <taxon>Weeksellaceae</taxon>
        <taxon>Chryseobacterium group</taxon>
        <taxon>Halpernia</taxon>
    </lineage>
</organism>
<dbReference type="SUPFAM" id="SSF54534">
    <property type="entry name" value="FKBP-like"/>
    <property type="match status" value="1"/>
</dbReference>